<dbReference type="Gene3D" id="2.90.10.10">
    <property type="entry name" value="Bulb-type lectin domain"/>
    <property type="match status" value="1"/>
</dbReference>
<dbReference type="InterPro" id="IPR036426">
    <property type="entry name" value="Bulb-type_lectin_dom_sf"/>
</dbReference>
<dbReference type="PANTHER" id="PTHR47976">
    <property type="entry name" value="G-TYPE LECTIN S-RECEPTOR-LIKE SERINE/THREONINE-PROTEIN KINASE SD2-5"/>
    <property type="match status" value="1"/>
</dbReference>
<evidence type="ECO:0000313" key="6">
    <source>
        <dbReference type="EMBL" id="KAK3190029.1"/>
    </source>
</evidence>
<dbReference type="PROSITE" id="PS50927">
    <property type="entry name" value="BULB_LECTIN"/>
    <property type="match status" value="1"/>
</dbReference>
<keyword evidence="3" id="KW-0325">Glycoprotein</keyword>
<evidence type="ECO:0000256" key="2">
    <source>
        <dbReference type="ARBA" id="ARBA00023157"/>
    </source>
</evidence>
<dbReference type="SMART" id="SM00108">
    <property type="entry name" value="B_lectin"/>
    <property type="match status" value="1"/>
</dbReference>
<evidence type="ECO:0000256" key="4">
    <source>
        <dbReference type="SAM" id="SignalP"/>
    </source>
</evidence>
<evidence type="ECO:0000259" key="5">
    <source>
        <dbReference type="PROSITE" id="PS50927"/>
    </source>
</evidence>
<feature type="signal peptide" evidence="4">
    <location>
        <begin position="1"/>
        <end position="21"/>
    </location>
</feature>
<dbReference type="Proteomes" id="UP001281410">
    <property type="component" value="Unassembled WGS sequence"/>
</dbReference>
<name>A0AAE0DVP6_9ROSI</name>
<gene>
    <name evidence="6" type="ORF">Dsin_029590</name>
</gene>
<reference evidence="6" key="1">
    <citation type="journal article" date="2023" name="Plant J.">
        <title>Genome sequences and population genomics provide insights into the demographic history, inbreeding, and mutation load of two 'living fossil' tree species of Dipteronia.</title>
        <authorList>
            <person name="Feng Y."/>
            <person name="Comes H.P."/>
            <person name="Chen J."/>
            <person name="Zhu S."/>
            <person name="Lu R."/>
            <person name="Zhang X."/>
            <person name="Li P."/>
            <person name="Qiu J."/>
            <person name="Olsen K.M."/>
            <person name="Qiu Y."/>
        </authorList>
    </citation>
    <scope>NUCLEOTIDE SEQUENCE</scope>
    <source>
        <strain evidence="6">NBL</strain>
    </source>
</reference>
<proteinExistence type="predicted"/>
<dbReference type="PANTHER" id="PTHR47976:SF62">
    <property type="entry name" value="RECEPTOR-LIKE SERINE_THREONINE-PROTEIN KINASE"/>
    <property type="match status" value="1"/>
</dbReference>
<feature type="domain" description="Bulb-type lectin" evidence="5">
    <location>
        <begin position="25"/>
        <end position="145"/>
    </location>
</feature>
<dbReference type="InterPro" id="IPR001480">
    <property type="entry name" value="Bulb-type_lectin_dom"/>
</dbReference>
<keyword evidence="2" id="KW-1015">Disulfide bond</keyword>
<keyword evidence="7" id="KW-1185">Reference proteome</keyword>
<dbReference type="SUPFAM" id="SSF51110">
    <property type="entry name" value="alpha-D-mannose-specific plant lectins"/>
    <property type="match status" value="1"/>
</dbReference>
<dbReference type="AlphaFoldDB" id="A0AAE0DVP6"/>
<protein>
    <recommendedName>
        <fullName evidence="5">Bulb-type lectin domain-containing protein</fullName>
    </recommendedName>
</protein>
<feature type="chain" id="PRO_5042181523" description="Bulb-type lectin domain-containing protein" evidence="4">
    <location>
        <begin position="22"/>
        <end position="145"/>
    </location>
</feature>
<evidence type="ECO:0000256" key="1">
    <source>
        <dbReference type="ARBA" id="ARBA00022729"/>
    </source>
</evidence>
<dbReference type="EMBL" id="JANJYJ010000009">
    <property type="protein sequence ID" value="KAK3190029.1"/>
    <property type="molecule type" value="Genomic_DNA"/>
</dbReference>
<evidence type="ECO:0000256" key="3">
    <source>
        <dbReference type="ARBA" id="ARBA00023180"/>
    </source>
</evidence>
<keyword evidence="1 4" id="KW-0732">Signal</keyword>
<sequence length="145" mass="15537">MAATKILVCSLLFAFSLSSFAQETTNRIELGSSITAGSSSSWQSPSGDFAFGFYPLANGQFLAGIWFDKIPEKTLVWSANRDDPAQIGSTVNLTLNGQLVLTHSNGTEFFIDNSTFTSSALLQDDGPIVQWCKNFVVVVAATDVG</sequence>
<evidence type="ECO:0000313" key="7">
    <source>
        <dbReference type="Proteomes" id="UP001281410"/>
    </source>
</evidence>
<organism evidence="6 7">
    <name type="scientific">Dipteronia sinensis</name>
    <dbReference type="NCBI Taxonomy" id="43782"/>
    <lineage>
        <taxon>Eukaryota</taxon>
        <taxon>Viridiplantae</taxon>
        <taxon>Streptophyta</taxon>
        <taxon>Embryophyta</taxon>
        <taxon>Tracheophyta</taxon>
        <taxon>Spermatophyta</taxon>
        <taxon>Magnoliopsida</taxon>
        <taxon>eudicotyledons</taxon>
        <taxon>Gunneridae</taxon>
        <taxon>Pentapetalae</taxon>
        <taxon>rosids</taxon>
        <taxon>malvids</taxon>
        <taxon>Sapindales</taxon>
        <taxon>Sapindaceae</taxon>
        <taxon>Hippocastanoideae</taxon>
        <taxon>Acereae</taxon>
        <taxon>Dipteronia</taxon>
    </lineage>
</organism>
<dbReference type="InterPro" id="IPR051343">
    <property type="entry name" value="G-type_lectin_kinases/EP1-like"/>
</dbReference>
<accession>A0AAE0DVP6</accession>
<comment type="caution">
    <text evidence="6">The sequence shown here is derived from an EMBL/GenBank/DDBJ whole genome shotgun (WGS) entry which is preliminary data.</text>
</comment>